<name>A0AAX3WRU8_9BACI</name>
<protein>
    <submittedName>
        <fullName evidence="1">LLM class flavin-dependent oxidoreductase</fullName>
    </submittedName>
</protein>
<reference evidence="1" key="1">
    <citation type="submission" date="2023-05" db="EMBL/GenBank/DDBJ databases">
        <title>Comparative genomics of Bacillaceae isolates and their secondary metabolite potential.</title>
        <authorList>
            <person name="Song L."/>
            <person name="Nielsen L.J."/>
            <person name="Mohite O."/>
            <person name="Xu X."/>
            <person name="Weber T."/>
            <person name="Kovacs A.T."/>
        </authorList>
    </citation>
    <scope>NUCLEOTIDE SEQUENCE</scope>
    <source>
        <strain evidence="1">LY1</strain>
    </source>
</reference>
<gene>
    <name evidence="1" type="ORF">QNH24_16145</name>
</gene>
<dbReference type="Proteomes" id="UP001178322">
    <property type="component" value="Chromosome"/>
</dbReference>
<organism evidence="1 2">
    <name type="scientific">Lysinibacillus pakistanensis</name>
    <dbReference type="NCBI Taxonomy" id="759811"/>
    <lineage>
        <taxon>Bacteria</taxon>
        <taxon>Bacillati</taxon>
        <taxon>Bacillota</taxon>
        <taxon>Bacilli</taxon>
        <taxon>Bacillales</taxon>
        <taxon>Bacillaceae</taxon>
        <taxon>Lysinibacillus</taxon>
    </lineage>
</organism>
<dbReference type="RefSeq" id="WP_283868580.1">
    <property type="nucleotide sequence ID" value="NZ_CP126101.1"/>
</dbReference>
<accession>A0AAX3WRU8</accession>
<evidence type="ECO:0000313" key="2">
    <source>
        <dbReference type="Proteomes" id="UP001178322"/>
    </source>
</evidence>
<proteinExistence type="predicted"/>
<sequence length="76" mass="8616">MNIKNEIKSYLAATGITMTELVERLNKDLPENKKTSVQNLSNKLSRGSLRYDEAQQIAIAIGKHIEWVDNKKDDGQ</sequence>
<dbReference type="AlphaFoldDB" id="A0AAX3WRU8"/>
<evidence type="ECO:0000313" key="1">
    <source>
        <dbReference type="EMBL" id="WHY49857.1"/>
    </source>
</evidence>
<dbReference type="EMBL" id="CP126101">
    <property type="protein sequence ID" value="WHY49857.1"/>
    <property type="molecule type" value="Genomic_DNA"/>
</dbReference>